<organism evidence="2 3">
    <name type="scientific">Athelia psychrophila</name>
    <dbReference type="NCBI Taxonomy" id="1759441"/>
    <lineage>
        <taxon>Eukaryota</taxon>
        <taxon>Fungi</taxon>
        <taxon>Dikarya</taxon>
        <taxon>Basidiomycota</taxon>
        <taxon>Agaricomycotina</taxon>
        <taxon>Agaricomycetes</taxon>
        <taxon>Agaricomycetidae</taxon>
        <taxon>Atheliales</taxon>
        <taxon>Atheliaceae</taxon>
        <taxon>Athelia</taxon>
    </lineage>
</organism>
<evidence type="ECO:0000313" key="3">
    <source>
        <dbReference type="Proteomes" id="UP000076532"/>
    </source>
</evidence>
<dbReference type="PROSITE" id="PS50181">
    <property type="entry name" value="FBOX"/>
    <property type="match status" value="1"/>
</dbReference>
<dbReference type="InterPro" id="IPR001810">
    <property type="entry name" value="F-box_dom"/>
</dbReference>
<dbReference type="OrthoDB" id="3365698at2759"/>
<name>A0A166GTR3_9AGAM</name>
<dbReference type="Gene3D" id="1.20.1280.50">
    <property type="match status" value="1"/>
</dbReference>
<keyword evidence="3" id="KW-1185">Reference proteome</keyword>
<protein>
    <recommendedName>
        <fullName evidence="1">F-box domain-containing protein</fullName>
    </recommendedName>
</protein>
<evidence type="ECO:0000259" key="1">
    <source>
        <dbReference type="PROSITE" id="PS50181"/>
    </source>
</evidence>
<dbReference type="Proteomes" id="UP000076532">
    <property type="component" value="Unassembled WGS sequence"/>
</dbReference>
<dbReference type="EMBL" id="KV417575">
    <property type="protein sequence ID" value="KZP18156.1"/>
    <property type="molecule type" value="Genomic_DNA"/>
</dbReference>
<dbReference type="Pfam" id="PF12937">
    <property type="entry name" value="F-box-like"/>
    <property type="match status" value="1"/>
</dbReference>
<accession>A0A166GTR3</accession>
<sequence length="547" mass="62296">MRGHWQTSDTEPVPPGLEYTLDDMVAEKNELLYRLEKVKISIQEHHFRTAELHNMRCPMTFLPREFLFRIFQTISSECWDWALTATHVCRRWRAMVLTISSLWSHVHVSQNYKTAGRLRILDLFLQRSHASLLEIVMHLEIKYLSEPSDDGSDNGSTYDDPENHLRGQTDRIFGTVARWRKLKIRDVHPEGDSVVLLPLRKAYAPMLEILDIEGDPAAELEEHEDCEVLQTEKETGKAAEMQCKTYNDDAEWDALRLFEGGAPRLTEVKLNGLSFALPHRAARLVELHILGRLTPPYLDVHQYNHRNNDWFQSLRVLRISGPHNPDHPKTSITHLLPYLKAPLLDTLEIDFSSQEVGLSFLARMLATRAAPAYTVLQSLHLHGASLSLPDAEIITHMLPSVAHISLNCSASLVHLFRWLLPDGDRHPCVLRMWGYVCRGSHFINDNGYAKIRTIAGGKLLWPKLRSISLSGVEPLDLNALCDVIVDRTSRAIPIACSRRHSQWKIGLDEGESTHPDTIILGQILGCPDALFKSTAAELMNDFDQYIY</sequence>
<feature type="domain" description="F-box" evidence="1">
    <location>
        <begin position="56"/>
        <end position="106"/>
    </location>
</feature>
<dbReference type="AlphaFoldDB" id="A0A166GTR3"/>
<reference evidence="2 3" key="1">
    <citation type="journal article" date="2016" name="Mol. Biol. Evol.">
        <title>Comparative Genomics of Early-Diverging Mushroom-Forming Fungi Provides Insights into the Origins of Lignocellulose Decay Capabilities.</title>
        <authorList>
            <person name="Nagy L.G."/>
            <person name="Riley R."/>
            <person name="Tritt A."/>
            <person name="Adam C."/>
            <person name="Daum C."/>
            <person name="Floudas D."/>
            <person name="Sun H."/>
            <person name="Yadav J.S."/>
            <person name="Pangilinan J."/>
            <person name="Larsson K.H."/>
            <person name="Matsuura K."/>
            <person name="Barry K."/>
            <person name="Labutti K."/>
            <person name="Kuo R."/>
            <person name="Ohm R.A."/>
            <person name="Bhattacharya S.S."/>
            <person name="Shirouzu T."/>
            <person name="Yoshinaga Y."/>
            <person name="Martin F.M."/>
            <person name="Grigoriev I.V."/>
            <person name="Hibbett D.S."/>
        </authorList>
    </citation>
    <scope>NUCLEOTIDE SEQUENCE [LARGE SCALE GENOMIC DNA]</scope>
    <source>
        <strain evidence="2 3">CBS 109695</strain>
    </source>
</reference>
<evidence type="ECO:0000313" key="2">
    <source>
        <dbReference type="EMBL" id="KZP18156.1"/>
    </source>
</evidence>
<gene>
    <name evidence="2" type="ORF">FIBSPDRAFT_933615</name>
</gene>
<proteinExistence type="predicted"/>